<evidence type="ECO:0000313" key="3">
    <source>
        <dbReference type="Proteomes" id="UP000273405"/>
    </source>
</evidence>
<reference evidence="3" key="1">
    <citation type="submission" date="2018-09" db="EMBL/GenBank/DDBJ databases">
        <authorList>
            <person name="Livingstone P.G."/>
            <person name="Whitworth D.E."/>
        </authorList>
    </citation>
    <scope>NUCLEOTIDE SEQUENCE [LARGE SCALE GENOMIC DNA]</scope>
    <source>
        <strain evidence="3">CA040B</strain>
    </source>
</reference>
<evidence type="ECO:0000313" key="2">
    <source>
        <dbReference type="EMBL" id="RKH45256.1"/>
    </source>
</evidence>
<protein>
    <recommendedName>
        <fullName evidence="4">Tetratricopeptide repeat protein</fullName>
    </recommendedName>
</protein>
<dbReference type="AlphaFoldDB" id="A0A3A8NLI1"/>
<comment type="caution">
    <text evidence="2">The sequence shown here is derived from an EMBL/GenBank/DDBJ whole genome shotgun (WGS) entry which is preliminary data.</text>
</comment>
<accession>A0A3A8NLI1</accession>
<dbReference type="EMBL" id="RAWG01000038">
    <property type="protein sequence ID" value="RKH45256.1"/>
    <property type="molecule type" value="Genomic_DNA"/>
</dbReference>
<gene>
    <name evidence="2" type="ORF">D7X12_08485</name>
</gene>
<name>A0A3A8NLI1_9BACT</name>
<feature type="compositionally biased region" description="Polar residues" evidence="1">
    <location>
        <begin position="275"/>
        <end position="286"/>
    </location>
</feature>
<keyword evidence="3" id="KW-1185">Reference proteome</keyword>
<dbReference type="Proteomes" id="UP000273405">
    <property type="component" value="Unassembled WGS sequence"/>
</dbReference>
<organism evidence="2 3">
    <name type="scientific">Corallococcus sicarius</name>
    <dbReference type="NCBI Taxonomy" id="2316726"/>
    <lineage>
        <taxon>Bacteria</taxon>
        <taxon>Pseudomonadati</taxon>
        <taxon>Myxococcota</taxon>
        <taxon>Myxococcia</taxon>
        <taxon>Myxococcales</taxon>
        <taxon>Cystobacterineae</taxon>
        <taxon>Myxococcaceae</taxon>
        <taxon>Corallococcus</taxon>
    </lineage>
</organism>
<proteinExistence type="predicted"/>
<evidence type="ECO:0008006" key="4">
    <source>
        <dbReference type="Google" id="ProtNLM"/>
    </source>
</evidence>
<evidence type="ECO:0000256" key="1">
    <source>
        <dbReference type="SAM" id="MobiDB-lite"/>
    </source>
</evidence>
<feature type="region of interest" description="Disordered" evidence="1">
    <location>
        <begin position="261"/>
        <end position="286"/>
    </location>
</feature>
<sequence>MPSVIASTSPSSLSGARRKFLLVPLLVCVSAVTACSSLRGKANDLAEKGRFVEAAELYVKVVEDSPNDPSLRSSLEDLRWRGLSQLLTQARQARVEGRDEDAELNLEQFLTYRKKWSSKLDGGMESSLLEEMAGTHQHLRQLINEQAKRGHALTAEAHLNRKRALLAYAEMAPIRRDVEEAVQQGGAATCARLKQEPSDGSAHWAELVSRYCRHYRQVAPLAPLFPEALGVPMFQVSLEGISNDVVQYLLSRLAGAFESSPWYGEGSPRRPPLTVQGTLSESRTSQPVDLAASWTEQVPYTAHEDRTATAEVPYTVEESYVDKGEMKKRLVTQKKTVEYKTTVEVTKYRDVPRSFAYRALRRGVEYHFAVVAQAVLQEQHAPLAVKAENSLSASGYEHNITFPPADVKPQTFSQPSKDGWLDRELQGYEKTFSQTLLARWQASFCKAPALTREEAARCARGGVELPPPARKALADTLGDDAGQVHQLFVWN</sequence>